<comment type="subcellular location">
    <subcellularLocation>
        <location evidence="2">Membrane</location>
        <topology evidence="2">Single-pass membrane protein</topology>
    </subcellularLocation>
</comment>
<dbReference type="FunFam" id="2.60.370.10:FF:000001">
    <property type="entry name" value="COX11 cytochrome c oxidase assembly homolog"/>
    <property type="match status" value="1"/>
</dbReference>
<dbReference type="GO" id="GO:0005507">
    <property type="term" value="F:copper ion binding"/>
    <property type="evidence" value="ECO:0007669"/>
    <property type="project" value="InterPro"/>
</dbReference>
<keyword evidence="3" id="KW-0812">Transmembrane</keyword>
<comment type="function">
    <text evidence="1">Exerts its effect at some terminal stage of cytochrome c oxidase synthesis, probably by being involved in the insertion of the copper B into subunit I.</text>
</comment>
<dbReference type="PIRSF" id="PIRSF005413">
    <property type="entry name" value="COX11"/>
    <property type="match status" value="1"/>
</dbReference>
<evidence type="ECO:0000256" key="1">
    <source>
        <dbReference type="ARBA" id="ARBA00004007"/>
    </source>
</evidence>
<proteinExistence type="inferred from homology"/>
<name>A0A3B0SFE6_9ZZZZ</name>
<gene>
    <name evidence="6" type="ORF">MNBD_ALPHA06-542</name>
</gene>
<keyword evidence="4" id="KW-1133">Transmembrane helix</keyword>
<organism evidence="6">
    <name type="scientific">hydrothermal vent metagenome</name>
    <dbReference type="NCBI Taxonomy" id="652676"/>
    <lineage>
        <taxon>unclassified sequences</taxon>
        <taxon>metagenomes</taxon>
        <taxon>ecological metagenomes</taxon>
    </lineage>
</organism>
<dbReference type="GO" id="GO:0005739">
    <property type="term" value="C:mitochondrion"/>
    <property type="evidence" value="ECO:0007669"/>
    <property type="project" value="UniProtKB-ARBA"/>
</dbReference>
<keyword evidence="5" id="KW-0472">Membrane</keyword>
<dbReference type="Pfam" id="PF04442">
    <property type="entry name" value="CtaG_Cox11"/>
    <property type="match status" value="1"/>
</dbReference>
<dbReference type="SUPFAM" id="SSF110111">
    <property type="entry name" value="Ctag/Cox11"/>
    <property type="match status" value="1"/>
</dbReference>
<protein>
    <submittedName>
        <fullName evidence="6">Cytochrome oxidase biogenesis protein Cox11-CtaG, copper delivery to Cox1</fullName>
    </submittedName>
</protein>
<dbReference type="PANTHER" id="PTHR21320">
    <property type="entry name" value="CYTOCHROME C OXIDASE ASSEMBLY PROTEIN COX11-RELATED"/>
    <property type="match status" value="1"/>
</dbReference>
<dbReference type="NCBIfam" id="NF003465">
    <property type="entry name" value="PRK05089.1"/>
    <property type="match status" value="1"/>
</dbReference>
<evidence type="ECO:0000256" key="5">
    <source>
        <dbReference type="ARBA" id="ARBA00023136"/>
    </source>
</evidence>
<evidence type="ECO:0000256" key="3">
    <source>
        <dbReference type="ARBA" id="ARBA00022692"/>
    </source>
</evidence>
<evidence type="ECO:0000256" key="2">
    <source>
        <dbReference type="ARBA" id="ARBA00004167"/>
    </source>
</evidence>
<accession>A0A3B0SFE6</accession>
<dbReference type="InterPro" id="IPR023471">
    <property type="entry name" value="CtaG/Cox11_dom_sf"/>
</dbReference>
<dbReference type="Gene3D" id="2.60.370.10">
    <property type="entry name" value="Ctag/Cox11"/>
    <property type="match status" value="1"/>
</dbReference>
<dbReference type="InterPro" id="IPR007533">
    <property type="entry name" value="Cyt_c_oxidase_assmbl_CtaG"/>
</dbReference>
<evidence type="ECO:0000256" key="4">
    <source>
        <dbReference type="ARBA" id="ARBA00022989"/>
    </source>
</evidence>
<dbReference type="HAMAP" id="MF_00155">
    <property type="entry name" value="CtaG"/>
    <property type="match status" value="1"/>
</dbReference>
<sequence length="192" mass="21401">MQQQKKNLRFMAFLGILVVGMVGLAYASVPLYKLFCQVTGYGGTPTISDVAADEVLERKITVRFTGMVSGGLDWKFIPKQLKQTSYVGSSQLASFTATNRSDRPITGTATYNVSPAKAAEYFVKLDCFCFTEQVLQPGETAQMPVLYYIDPEIDNDRRLDEIKTITLSYTFFELKNSKSAKLAEEKTDNSLP</sequence>
<reference evidence="6" key="1">
    <citation type="submission" date="2018-06" db="EMBL/GenBank/DDBJ databases">
        <authorList>
            <person name="Zhirakovskaya E."/>
        </authorList>
    </citation>
    <scope>NUCLEOTIDE SEQUENCE</scope>
</reference>
<evidence type="ECO:0000313" key="6">
    <source>
        <dbReference type="EMBL" id="VAV99676.1"/>
    </source>
</evidence>
<dbReference type="PANTHER" id="PTHR21320:SF3">
    <property type="entry name" value="CYTOCHROME C OXIDASE ASSEMBLY PROTEIN COX11, MITOCHONDRIAL-RELATED"/>
    <property type="match status" value="1"/>
</dbReference>
<dbReference type="GO" id="GO:0016020">
    <property type="term" value="C:membrane"/>
    <property type="evidence" value="ECO:0007669"/>
    <property type="project" value="UniProtKB-SubCell"/>
</dbReference>
<dbReference type="EMBL" id="UOEE01000279">
    <property type="protein sequence ID" value="VAV99676.1"/>
    <property type="molecule type" value="Genomic_DNA"/>
</dbReference>
<dbReference type="AlphaFoldDB" id="A0A3B0SFE6"/>